<protein>
    <submittedName>
        <fullName evidence="1">Uncharacterized protein</fullName>
    </submittedName>
</protein>
<reference evidence="1" key="1">
    <citation type="submission" date="2020-05" db="EMBL/GenBank/DDBJ databases">
        <title>Large-scale comparative analyses of tick genomes elucidate their genetic diversity and vector capacities.</title>
        <authorList>
            <person name="Jia N."/>
            <person name="Wang J."/>
            <person name="Shi W."/>
            <person name="Du L."/>
            <person name="Sun Y."/>
            <person name="Zhan W."/>
            <person name="Jiang J."/>
            <person name="Wang Q."/>
            <person name="Zhang B."/>
            <person name="Ji P."/>
            <person name="Sakyi L.B."/>
            <person name="Cui X."/>
            <person name="Yuan T."/>
            <person name="Jiang B."/>
            <person name="Yang W."/>
            <person name="Lam T.T.-Y."/>
            <person name="Chang Q."/>
            <person name="Ding S."/>
            <person name="Wang X."/>
            <person name="Zhu J."/>
            <person name="Ruan X."/>
            <person name="Zhao L."/>
            <person name="Wei J."/>
            <person name="Que T."/>
            <person name="Du C."/>
            <person name="Cheng J."/>
            <person name="Dai P."/>
            <person name="Han X."/>
            <person name="Huang E."/>
            <person name="Gao Y."/>
            <person name="Liu J."/>
            <person name="Shao H."/>
            <person name="Ye R."/>
            <person name="Li L."/>
            <person name="Wei W."/>
            <person name="Wang X."/>
            <person name="Wang C."/>
            <person name="Yang T."/>
            <person name="Huo Q."/>
            <person name="Li W."/>
            <person name="Guo W."/>
            <person name="Chen H."/>
            <person name="Zhou L."/>
            <person name="Ni X."/>
            <person name="Tian J."/>
            <person name="Zhou Y."/>
            <person name="Sheng Y."/>
            <person name="Liu T."/>
            <person name="Pan Y."/>
            <person name="Xia L."/>
            <person name="Li J."/>
            <person name="Zhao F."/>
            <person name="Cao W."/>
        </authorList>
    </citation>
    <scope>NUCLEOTIDE SEQUENCE</scope>
    <source>
        <strain evidence="1">Dsil-2018</strain>
    </source>
</reference>
<dbReference type="EMBL" id="CM023474">
    <property type="protein sequence ID" value="KAH7948898.1"/>
    <property type="molecule type" value="Genomic_DNA"/>
</dbReference>
<proteinExistence type="predicted"/>
<comment type="caution">
    <text evidence="1">The sequence shown here is derived from an EMBL/GenBank/DDBJ whole genome shotgun (WGS) entry which is preliminary data.</text>
</comment>
<organism evidence="1 2">
    <name type="scientific">Dermacentor silvarum</name>
    <name type="common">Tick</name>
    <dbReference type="NCBI Taxonomy" id="543639"/>
    <lineage>
        <taxon>Eukaryota</taxon>
        <taxon>Metazoa</taxon>
        <taxon>Ecdysozoa</taxon>
        <taxon>Arthropoda</taxon>
        <taxon>Chelicerata</taxon>
        <taxon>Arachnida</taxon>
        <taxon>Acari</taxon>
        <taxon>Parasitiformes</taxon>
        <taxon>Ixodida</taxon>
        <taxon>Ixodoidea</taxon>
        <taxon>Ixodidae</taxon>
        <taxon>Rhipicephalinae</taxon>
        <taxon>Dermacentor</taxon>
    </lineage>
</organism>
<sequence length="724" mass="82664">MGKYCCVPSCRQKQRVDSAYKHRSKVSFFRLPYGNKDLLQKWLDAISKDEDRDIRFHRATKVCSRHFEEDDYYRGYVNGKRYLKDGIVPHIFAGRVPKKGAARRLRPVLDAASLIATVPRTTDVHLVRPLLGHTWPFTKVVMDAGACRGDESAPNVNSTVVEVRCEDEVEKCEDDNEERVTVDPVHTYCKPTSVNRLEKEVGVDPDRTSCGEPSEVSNQDTDSPAALSTALSHCSVQVIASGGHESDSDTDESTGAITDTDTPINSEDGTEILPDDTVFDMLSETGTEVPPELPDRASQAMPGTALSGNAQPSNREQSSDSEELQKGVSQLEREIERMNRAMEWYRQEAKDAKKDKYKLARTVELLEHKCRKLEKWQFSIESFRHSQTDVHFYTGLPDYAAFEDLYQRLPGDAVGRHATPRTRRSLSDRDELFLLLVRYRLGLNVRDLAFRFRVSRNTVSDICLTWTSPRANRPPKNLEQEVPRSFKVLFDGMNDDEEPEKRRRKRKASKNLISVQRCKMESEQRGMTRPLKPLPERLEQQPNESDDQFLKRLDHLAGTAFTEAKIENRFNVRIDRDEQGNTVVNPKGGDVLDESYGARKRAKRKLREQKLKEKKRQKLSTRQQQSDFGHLKDQVAFGEVVHHPPDITAHVRKADSTKLSKPGKKELLLTKMLTGDTGDKPDLTVKRKELSVGDRKRLEVERERAIFLYRKMKAEAVLRRASAT</sequence>
<evidence type="ECO:0000313" key="1">
    <source>
        <dbReference type="EMBL" id="KAH7948898.1"/>
    </source>
</evidence>
<keyword evidence="2" id="KW-1185">Reference proteome</keyword>
<gene>
    <name evidence="1" type="ORF">HPB49_002934</name>
</gene>
<accession>A0ACB8CPC2</accession>
<dbReference type="Proteomes" id="UP000821865">
    <property type="component" value="Chromosome 5"/>
</dbReference>
<name>A0ACB8CPC2_DERSI</name>
<evidence type="ECO:0000313" key="2">
    <source>
        <dbReference type="Proteomes" id="UP000821865"/>
    </source>
</evidence>